<protein>
    <submittedName>
        <fullName evidence="2">ParB partition protein</fullName>
    </submittedName>
</protein>
<dbReference type="AlphaFoldDB" id="A0A076PQX5"/>
<dbReference type="KEGG" id="ctes:O987_08305"/>
<feature type="compositionally biased region" description="Polar residues" evidence="1">
    <location>
        <begin position="1"/>
        <end position="13"/>
    </location>
</feature>
<reference evidence="2 3" key="1">
    <citation type="journal article" date="2014" name="Genome Announc.">
        <title>Complete Genome Sequence of Polychlorinated Biphenyl Degrader Comamonas testosteroni TK102 (NBRC 109938).</title>
        <authorList>
            <person name="Fukuda K."/>
            <person name="Hosoyama A."/>
            <person name="Tsuchikane K."/>
            <person name="Ohji S."/>
            <person name="Yamazoe A."/>
            <person name="Fujita N."/>
            <person name="Shintani M."/>
            <person name="Kimbara K."/>
        </authorList>
    </citation>
    <scope>NUCLEOTIDE SEQUENCE [LARGE SCALE GENOMIC DNA]</scope>
    <source>
        <strain evidence="2">TK102</strain>
    </source>
</reference>
<organism evidence="2 3">
    <name type="scientific">Comamonas testosteroni TK102</name>
    <dbReference type="NCBI Taxonomy" id="1392005"/>
    <lineage>
        <taxon>Bacteria</taxon>
        <taxon>Pseudomonadati</taxon>
        <taxon>Pseudomonadota</taxon>
        <taxon>Betaproteobacteria</taxon>
        <taxon>Burkholderiales</taxon>
        <taxon>Comamonadaceae</taxon>
        <taxon>Comamonas</taxon>
    </lineage>
</organism>
<dbReference type="HOGENOM" id="CLU_185285_0_0_4"/>
<accession>A0A076PQX5</accession>
<dbReference type="Proteomes" id="UP000028782">
    <property type="component" value="Chromosome"/>
</dbReference>
<dbReference type="EMBL" id="CP006704">
    <property type="protein sequence ID" value="AIJ45807.1"/>
    <property type="molecule type" value="Genomic_DNA"/>
</dbReference>
<sequence length="97" mass="10563">MAGMSNGNTSSSKRAGKRVGIGARPPANPHAEAWIRQGSADDLQKGDLYTARLTLDITPAMRSRIKVSAFTQGVTVADLLRGLLEREFPEQRRENTP</sequence>
<evidence type="ECO:0000313" key="2">
    <source>
        <dbReference type="EMBL" id="AIJ45807.1"/>
    </source>
</evidence>
<evidence type="ECO:0000313" key="3">
    <source>
        <dbReference type="Proteomes" id="UP000028782"/>
    </source>
</evidence>
<gene>
    <name evidence="2" type="ORF">O987_08305</name>
</gene>
<dbReference type="GO" id="GO:0006355">
    <property type="term" value="P:regulation of DNA-templated transcription"/>
    <property type="evidence" value="ECO:0007669"/>
    <property type="project" value="InterPro"/>
</dbReference>
<evidence type="ECO:0000256" key="1">
    <source>
        <dbReference type="SAM" id="MobiDB-lite"/>
    </source>
</evidence>
<proteinExistence type="predicted"/>
<dbReference type="SUPFAM" id="SSF47598">
    <property type="entry name" value="Ribbon-helix-helix"/>
    <property type="match status" value="1"/>
</dbReference>
<dbReference type="InterPro" id="IPR010985">
    <property type="entry name" value="Ribbon_hlx_hlx"/>
</dbReference>
<feature type="region of interest" description="Disordered" evidence="1">
    <location>
        <begin position="1"/>
        <end position="29"/>
    </location>
</feature>
<name>A0A076PQX5_COMTE</name>